<name>A0A348WAF3_9RHOB</name>
<evidence type="ECO:0000313" key="2">
    <source>
        <dbReference type="Proteomes" id="UP000264719"/>
    </source>
</evidence>
<sequence>MAEGTAMTGTLKVAELSQRKPNRFRIVPDAQTLQDLAGTLDLVDLRKVLFEGEVTSEGRRDWRLKARLGATVIQPCVATLAPVTTRIDTPVSRLYVAGGLQTPEGEEIEMPEDDTLEPLGEVIDLDALLHEELSLALPAYPRATAEDPLVATAAPKGAEPLTDEKIKPFAGLAELRKKMEKDD</sequence>
<comment type="caution">
    <text evidence="1">The sequence shown here is derived from an EMBL/GenBank/DDBJ whole genome shotgun (WGS) entry which is preliminary data.</text>
</comment>
<dbReference type="Pfam" id="PF02620">
    <property type="entry name" value="YceD"/>
    <property type="match status" value="1"/>
</dbReference>
<dbReference type="RefSeq" id="WP_156783422.1">
    <property type="nucleotide sequence ID" value="NZ_CAXAXR010000032.1"/>
</dbReference>
<accession>A0A348WAF3</accession>
<evidence type="ECO:0008006" key="3">
    <source>
        <dbReference type="Google" id="ProtNLM"/>
    </source>
</evidence>
<proteinExistence type="predicted"/>
<reference evidence="1 2" key="1">
    <citation type="journal article" date="2018" name="Nat. Biotechnol.">
        <title>A standardized bacterial taxonomy based on genome phylogeny substantially revises the tree of life.</title>
        <authorList>
            <person name="Parks D.H."/>
            <person name="Chuvochina M."/>
            <person name="Waite D.W."/>
            <person name="Rinke C."/>
            <person name="Skarshewski A."/>
            <person name="Chaumeil P.A."/>
            <person name="Hugenholtz P."/>
        </authorList>
    </citation>
    <scope>NUCLEOTIDE SEQUENCE [LARGE SCALE GENOMIC DNA]</scope>
    <source>
        <strain evidence="1">UBA9169</strain>
    </source>
</reference>
<dbReference type="AlphaFoldDB" id="A0A348WAF3"/>
<organism evidence="1 2">
    <name type="scientific">Roseovarius nubinhibens</name>
    <dbReference type="NCBI Taxonomy" id="314263"/>
    <lineage>
        <taxon>Bacteria</taxon>
        <taxon>Pseudomonadati</taxon>
        <taxon>Pseudomonadota</taxon>
        <taxon>Alphaproteobacteria</taxon>
        <taxon>Rhodobacterales</taxon>
        <taxon>Roseobacteraceae</taxon>
        <taxon>Roseovarius</taxon>
    </lineage>
</organism>
<evidence type="ECO:0000313" key="1">
    <source>
        <dbReference type="EMBL" id="HAR51515.1"/>
    </source>
</evidence>
<dbReference type="InterPro" id="IPR003772">
    <property type="entry name" value="YceD"/>
</dbReference>
<dbReference type="EMBL" id="DMVW01000065">
    <property type="protein sequence ID" value="HAR51515.1"/>
    <property type="molecule type" value="Genomic_DNA"/>
</dbReference>
<gene>
    <name evidence="1" type="ORF">DCS45_06495</name>
</gene>
<dbReference type="Proteomes" id="UP000264719">
    <property type="component" value="Unassembled WGS sequence"/>
</dbReference>
<protein>
    <recommendedName>
        <fullName evidence="3">DUF177 domain-containing protein</fullName>
    </recommendedName>
</protein>